<keyword evidence="3" id="KW-1185">Reference proteome</keyword>
<evidence type="ECO:0000313" key="2">
    <source>
        <dbReference type="EMBL" id="NIJ66931.1"/>
    </source>
</evidence>
<evidence type="ECO:0000313" key="3">
    <source>
        <dbReference type="Proteomes" id="UP000564677"/>
    </source>
</evidence>
<dbReference type="Proteomes" id="UP000564677">
    <property type="component" value="Unassembled WGS sequence"/>
</dbReference>
<organism evidence="2 3">
    <name type="scientific">Sphingomonas leidyi</name>
    <dbReference type="NCBI Taxonomy" id="68569"/>
    <lineage>
        <taxon>Bacteria</taxon>
        <taxon>Pseudomonadati</taxon>
        <taxon>Pseudomonadota</taxon>
        <taxon>Alphaproteobacteria</taxon>
        <taxon>Sphingomonadales</taxon>
        <taxon>Sphingomonadaceae</taxon>
        <taxon>Sphingomonas</taxon>
    </lineage>
</organism>
<proteinExistence type="predicted"/>
<keyword evidence="1" id="KW-1133">Transmembrane helix</keyword>
<sequence>MPTDVDRELNRIGGTLDRVRARTDLAVSGRNRQHRETEVVRRIGRIAAADGLILAGAIIFGLAVAPLGMMGAMLVALLLVAATLLFALMPASAPVNVEKLAEIPLKALPRSTERWLETQRPALPSPVRGLVDSIGVKLETLTPQLAALDEHSPAAVEVRKLVGEQLPELVKGYQRVPEPLRRVERNGLTPDQQLAQGLQLIDDEIAEMTSQLAQGDLDALATRGRYLQIKYQGDEG</sequence>
<keyword evidence="1" id="KW-0812">Transmembrane</keyword>
<name>A0A7X5V432_9SPHN</name>
<dbReference type="AlphaFoldDB" id="A0A7X5V432"/>
<feature type="transmembrane region" description="Helical" evidence="1">
    <location>
        <begin position="70"/>
        <end position="89"/>
    </location>
</feature>
<reference evidence="2 3" key="1">
    <citation type="submission" date="2020-03" db="EMBL/GenBank/DDBJ databases">
        <title>Genomic Encyclopedia of Type Strains, Phase IV (KMG-IV): sequencing the most valuable type-strain genomes for metagenomic binning, comparative biology and taxonomic classification.</title>
        <authorList>
            <person name="Goeker M."/>
        </authorList>
    </citation>
    <scope>NUCLEOTIDE SEQUENCE [LARGE SCALE GENOMIC DNA]</scope>
    <source>
        <strain evidence="2 3">DSM 4733</strain>
    </source>
</reference>
<keyword evidence="1" id="KW-0472">Membrane</keyword>
<gene>
    <name evidence="2" type="ORF">FHR20_003909</name>
</gene>
<evidence type="ECO:0000256" key="1">
    <source>
        <dbReference type="SAM" id="Phobius"/>
    </source>
</evidence>
<protein>
    <submittedName>
        <fullName evidence="2">Uncharacterized protein</fullName>
    </submittedName>
</protein>
<accession>A0A7X5V432</accession>
<dbReference type="EMBL" id="JAASQV010000005">
    <property type="protein sequence ID" value="NIJ66931.1"/>
    <property type="molecule type" value="Genomic_DNA"/>
</dbReference>
<comment type="caution">
    <text evidence="2">The sequence shown here is derived from an EMBL/GenBank/DDBJ whole genome shotgun (WGS) entry which is preliminary data.</text>
</comment>
<dbReference type="RefSeq" id="WP_167301250.1">
    <property type="nucleotide sequence ID" value="NZ_JAASQV010000005.1"/>
</dbReference>
<feature type="transmembrane region" description="Helical" evidence="1">
    <location>
        <begin position="43"/>
        <end position="64"/>
    </location>
</feature>